<reference evidence="1 2" key="1">
    <citation type="journal article" date="2014" name="Mol. Plant">
        <title>Chromosome Scale Genome Assembly and Transcriptome Profiling of Nannochloropsis gaditana in Nitrogen Depletion.</title>
        <authorList>
            <person name="Corteggiani Carpinelli E."/>
            <person name="Telatin A."/>
            <person name="Vitulo N."/>
            <person name="Forcato C."/>
            <person name="D'Angelo M."/>
            <person name="Schiavon R."/>
            <person name="Vezzi A."/>
            <person name="Giacometti G.M."/>
            <person name="Morosinotto T."/>
            <person name="Valle G."/>
        </authorList>
    </citation>
    <scope>NUCLEOTIDE SEQUENCE [LARGE SCALE GENOMIC DNA]</scope>
    <source>
        <strain evidence="1 2">B-31</strain>
    </source>
</reference>
<evidence type="ECO:0000313" key="1">
    <source>
        <dbReference type="EMBL" id="EWM27734.1"/>
    </source>
</evidence>
<accession>W7U4S0</accession>
<proteinExistence type="predicted"/>
<sequence>MYYIPNLSHSAGLFRGSWNQHDLAGCDGKGAGNGGMRCCEKNRKDKSLVSQHIVFESKTANRLLVSREDRFK</sequence>
<keyword evidence="2" id="KW-1185">Reference proteome</keyword>
<gene>
    <name evidence="1" type="ORF">Naga_100034g40</name>
</gene>
<name>W7U4S0_9STRA</name>
<dbReference type="EMBL" id="AZIL01000424">
    <property type="protein sequence ID" value="EWM27734.1"/>
    <property type="molecule type" value="Genomic_DNA"/>
</dbReference>
<comment type="caution">
    <text evidence="1">The sequence shown here is derived from an EMBL/GenBank/DDBJ whole genome shotgun (WGS) entry which is preliminary data.</text>
</comment>
<evidence type="ECO:0000313" key="2">
    <source>
        <dbReference type="Proteomes" id="UP000019335"/>
    </source>
</evidence>
<organism evidence="1 2">
    <name type="scientific">Nannochloropsis gaditana</name>
    <dbReference type="NCBI Taxonomy" id="72520"/>
    <lineage>
        <taxon>Eukaryota</taxon>
        <taxon>Sar</taxon>
        <taxon>Stramenopiles</taxon>
        <taxon>Ochrophyta</taxon>
        <taxon>Eustigmatophyceae</taxon>
        <taxon>Eustigmatales</taxon>
        <taxon>Monodopsidaceae</taxon>
        <taxon>Nannochloropsis</taxon>
    </lineage>
</organism>
<dbReference type="AlphaFoldDB" id="W7U4S0"/>
<dbReference type="Proteomes" id="UP000019335">
    <property type="component" value="Chromosome 6"/>
</dbReference>
<protein>
    <submittedName>
        <fullName evidence="1">Uncharacterized protein</fullName>
    </submittedName>
</protein>